<reference evidence="1" key="1">
    <citation type="submission" date="2019-10" db="EMBL/GenBank/DDBJ databases">
        <title>The sequence and de novo assembly of the wild yak genome.</title>
        <authorList>
            <person name="Liu Y."/>
        </authorList>
    </citation>
    <scope>NUCLEOTIDE SEQUENCE [LARGE SCALE GENOMIC DNA]</scope>
    <source>
        <strain evidence="1">WY2019</strain>
    </source>
</reference>
<name>A0A6B0S267_9CETA</name>
<proteinExistence type="predicted"/>
<dbReference type="Proteomes" id="UP000322234">
    <property type="component" value="Unassembled WGS sequence"/>
</dbReference>
<evidence type="ECO:0000313" key="2">
    <source>
        <dbReference type="Proteomes" id="UP000322234"/>
    </source>
</evidence>
<protein>
    <submittedName>
        <fullName evidence="1">Uncharacterized protein</fullName>
    </submittedName>
</protein>
<dbReference type="AlphaFoldDB" id="A0A6B0S267"/>
<keyword evidence="2" id="KW-1185">Reference proteome</keyword>
<comment type="caution">
    <text evidence="1">The sequence shown here is derived from an EMBL/GenBank/DDBJ whole genome shotgun (WGS) entry which is preliminary data.</text>
</comment>
<sequence length="117" mass="13174">MGLNWGRGPLSSGDSSMVLQDSFLTLWLNGSENMFSTRKVAQATEPLSCQQDCNPRRTEGTLEVVPLPRESKAPARDLKTFRFFIPFSQEEKMTWQRTIVCIETGRVGSTEPYRGQG</sequence>
<dbReference type="EMBL" id="VBQZ03000109">
    <property type="protein sequence ID" value="MXQ94394.1"/>
    <property type="molecule type" value="Genomic_DNA"/>
</dbReference>
<gene>
    <name evidence="1" type="ORF">E5288_WYG001203</name>
</gene>
<evidence type="ECO:0000313" key="1">
    <source>
        <dbReference type="EMBL" id="MXQ94394.1"/>
    </source>
</evidence>
<organism evidence="1 2">
    <name type="scientific">Bos mutus</name>
    <name type="common">wild yak</name>
    <dbReference type="NCBI Taxonomy" id="72004"/>
    <lineage>
        <taxon>Eukaryota</taxon>
        <taxon>Metazoa</taxon>
        <taxon>Chordata</taxon>
        <taxon>Craniata</taxon>
        <taxon>Vertebrata</taxon>
        <taxon>Euteleostomi</taxon>
        <taxon>Mammalia</taxon>
        <taxon>Eutheria</taxon>
        <taxon>Laurasiatheria</taxon>
        <taxon>Artiodactyla</taxon>
        <taxon>Ruminantia</taxon>
        <taxon>Pecora</taxon>
        <taxon>Bovidae</taxon>
        <taxon>Bovinae</taxon>
        <taxon>Bos</taxon>
    </lineage>
</organism>
<accession>A0A6B0S267</accession>